<dbReference type="OrthoDB" id="5769308at2"/>
<evidence type="ECO:0000313" key="2">
    <source>
        <dbReference type="Proteomes" id="UP000318453"/>
    </source>
</evidence>
<dbReference type="Pfam" id="PF01724">
    <property type="entry name" value="DUF29"/>
    <property type="match status" value="1"/>
</dbReference>
<dbReference type="AlphaFoldDB" id="A0A5B8NIJ3"/>
<dbReference type="Proteomes" id="UP000318453">
    <property type="component" value="Chromosome"/>
</dbReference>
<dbReference type="KEGG" id="enn:FRE64_03035"/>
<gene>
    <name evidence="1" type="ORF">FRE64_03035</name>
</gene>
<evidence type="ECO:0000313" key="1">
    <source>
        <dbReference type="EMBL" id="QDZ39002.1"/>
    </source>
</evidence>
<dbReference type="PANTHER" id="PTHR34235">
    <property type="entry name" value="SLR1203 PROTEIN-RELATED"/>
    <property type="match status" value="1"/>
</dbReference>
<sequence length="153" mass="18383">MVVPSQKKQKKLYETDYHLWVLETVKNLQNKEFEAIDWENLIEEVSDLGRRDRKKLKSLLKKLIEHLLKLKYWQAEKSRNQGHWQAEITNFRQLIQDELEDSPSLQPYLHEIYPQCYTEARKIASQRSQLPLNTFPEEPIAPLEQILDENWLP</sequence>
<protein>
    <submittedName>
        <fullName evidence="1">DUF29 domain-containing protein</fullName>
    </submittedName>
</protein>
<proteinExistence type="predicted"/>
<organism evidence="1 2">
    <name type="scientific">Euhalothece natronophila Z-M001</name>
    <dbReference type="NCBI Taxonomy" id="522448"/>
    <lineage>
        <taxon>Bacteria</taxon>
        <taxon>Bacillati</taxon>
        <taxon>Cyanobacteriota</taxon>
        <taxon>Cyanophyceae</taxon>
        <taxon>Oscillatoriophycideae</taxon>
        <taxon>Chroococcales</taxon>
        <taxon>Halothecacae</taxon>
        <taxon>Halothece cluster</taxon>
        <taxon>Euhalothece</taxon>
    </lineage>
</organism>
<dbReference type="Gene3D" id="1.20.1220.20">
    <property type="entry name" value="Uncharcterised protein PF01724"/>
    <property type="match status" value="1"/>
</dbReference>
<dbReference type="RefSeq" id="WP_146294613.1">
    <property type="nucleotide sequence ID" value="NZ_CP042326.1"/>
</dbReference>
<dbReference type="EMBL" id="CP042326">
    <property type="protein sequence ID" value="QDZ39002.1"/>
    <property type="molecule type" value="Genomic_DNA"/>
</dbReference>
<dbReference type="InterPro" id="IPR002636">
    <property type="entry name" value="DUF29"/>
</dbReference>
<reference evidence="1" key="1">
    <citation type="submission" date="2019-08" db="EMBL/GenBank/DDBJ databases">
        <title>Carotenoids and Carotenoid Binding Proteins in the Halophilic Cyanobacterium Euhalothece sp. ZM00.</title>
        <authorList>
            <person name="Cho S.M."/>
            <person name="Song J.Y."/>
            <person name="Park Y.-I."/>
        </authorList>
    </citation>
    <scope>NUCLEOTIDE SEQUENCE [LARGE SCALE GENOMIC DNA]</scope>
    <source>
        <strain evidence="1">Z-M001</strain>
    </source>
</reference>
<accession>A0A5B8NIJ3</accession>
<keyword evidence="2" id="KW-1185">Reference proteome</keyword>
<name>A0A5B8NIJ3_9CHRO</name>
<dbReference type="PANTHER" id="PTHR34235:SF3">
    <property type="entry name" value="SLR1203 PROTEIN"/>
    <property type="match status" value="1"/>
</dbReference>